<protein>
    <submittedName>
        <fullName evidence="1">Uncharacterized protein</fullName>
    </submittedName>
</protein>
<dbReference type="EMBL" id="BAAAES010000024">
    <property type="protein sequence ID" value="GAA0678588.1"/>
    <property type="molecule type" value="Genomic_DNA"/>
</dbReference>
<keyword evidence="2" id="KW-1185">Reference proteome</keyword>
<sequence>MVASGKGGAGYIMLIDRNMAAILGWQRRWDRGDSARGSAAMDRNDTSYLSDRSFVEAVRSIQASHPAAAAAHHAMCRAYTEQVLARLAAGRAGR</sequence>
<name>A0ABN1I0E3_9SPHN</name>
<organism evidence="1 2">
    <name type="scientific">Sphingomonas insulae</name>
    <dbReference type="NCBI Taxonomy" id="424800"/>
    <lineage>
        <taxon>Bacteria</taxon>
        <taxon>Pseudomonadati</taxon>
        <taxon>Pseudomonadota</taxon>
        <taxon>Alphaproteobacteria</taxon>
        <taxon>Sphingomonadales</taxon>
        <taxon>Sphingomonadaceae</taxon>
        <taxon>Sphingomonas</taxon>
    </lineage>
</organism>
<evidence type="ECO:0000313" key="1">
    <source>
        <dbReference type="EMBL" id="GAA0678588.1"/>
    </source>
</evidence>
<proteinExistence type="predicted"/>
<accession>A0ABN1I0E3</accession>
<dbReference type="Proteomes" id="UP001500238">
    <property type="component" value="Unassembled WGS sequence"/>
</dbReference>
<comment type="caution">
    <text evidence="1">The sequence shown here is derived from an EMBL/GenBank/DDBJ whole genome shotgun (WGS) entry which is preliminary data.</text>
</comment>
<evidence type="ECO:0000313" key="2">
    <source>
        <dbReference type="Proteomes" id="UP001500238"/>
    </source>
</evidence>
<gene>
    <name evidence="1" type="ORF">GCM10009102_33880</name>
</gene>
<reference evidence="1 2" key="1">
    <citation type="journal article" date="2019" name="Int. J. Syst. Evol. Microbiol.">
        <title>The Global Catalogue of Microorganisms (GCM) 10K type strain sequencing project: providing services to taxonomists for standard genome sequencing and annotation.</title>
        <authorList>
            <consortium name="The Broad Institute Genomics Platform"/>
            <consortium name="The Broad Institute Genome Sequencing Center for Infectious Disease"/>
            <person name="Wu L."/>
            <person name="Ma J."/>
        </authorList>
    </citation>
    <scope>NUCLEOTIDE SEQUENCE [LARGE SCALE GENOMIC DNA]</scope>
    <source>
        <strain evidence="1 2">JCM 14603</strain>
    </source>
</reference>